<gene>
    <name evidence="7" type="ORF">METZ01_LOCUS245144</name>
</gene>
<dbReference type="EMBL" id="UINC01064032">
    <property type="protein sequence ID" value="SVB92290.1"/>
    <property type="molecule type" value="Genomic_DNA"/>
</dbReference>
<name>A0A382HY58_9ZZZZ</name>
<dbReference type="Pfam" id="PF08450">
    <property type="entry name" value="SGL"/>
    <property type="match status" value="1"/>
</dbReference>
<feature type="domain" description="SMP-30/Gluconolactonase/LRE-like region" evidence="6">
    <location>
        <begin position="70"/>
        <end position="245"/>
    </location>
</feature>
<dbReference type="InterPro" id="IPR013658">
    <property type="entry name" value="SGL"/>
</dbReference>
<dbReference type="PANTHER" id="PTHR47572:SF4">
    <property type="entry name" value="LACTONASE DRP35"/>
    <property type="match status" value="1"/>
</dbReference>
<evidence type="ECO:0000256" key="3">
    <source>
        <dbReference type="ARBA" id="ARBA00022777"/>
    </source>
</evidence>
<organism evidence="7">
    <name type="scientific">marine metagenome</name>
    <dbReference type="NCBI Taxonomy" id="408172"/>
    <lineage>
        <taxon>unclassified sequences</taxon>
        <taxon>metagenomes</taxon>
        <taxon>ecological metagenomes</taxon>
    </lineage>
</organism>
<dbReference type="AlphaFoldDB" id="A0A382HY58"/>
<reference evidence="7" key="1">
    <citation type="submission" date="2018-05" db="EMBL/GenBank/DDBJ databases">
        <authorList>
            <person name="Lanie J.A."/>
            <person name="Ng W.-L."/>
            <person name="Kazmierczak K.M."/>
            <person name="Andrzejewski T.M."/>
            <person name="Davidsen T.M."/>
            <person name="Wayne K.J."/>
            <person name="Tettelin H."/>
            <person name="Glass J.I."/>
            <person name="Rusch D."/>
            <person name="Podicherti R."/>
            <person name="Tsui H.-C.T."/>
            <person name="Winkler M.E."/>
        </authorList>
    </citation>
    <scope>NUCLEOTIDE SEQUENCE</scope>
</reference>
<sequence>MVADQFHIEPCDLGTYGNGLIRPECVLCLSDGTVITSHAGGGVSVIAAGRGRRDILGARDSLPAVVTNGFALTKKGDFLLADLHGEGGGIWRLTLDGQVSPFLVEIDGAPIPPTNFVGIDHKDRIWITVSTRHDPRASAYRGDVADGFIILVDDLGPRLVADGVGYTNEAIVDPSGDWLFVNETMARRTSRYQITKDGLGPRETFVEYGAGTFPDGLAFDEEGAFWMTSVVSNRVIRVTPDRKKHVVIEENDPELLAEVEKAFQAGQMGREHLDNIQTEIMQSISSIAFGGPDLRTAYLGNLLDTKLYTFDSPIAGYAPAHWGIRL</sequence>
<dbReference type="InterPro" id="IPR011042">
    <property type="entry name" value="6-blade_b-propeller_TolB-like"/>
</dbReference>
<evidence type="ECO:0000259" key="6">
    <source>
        <dbReference type="Pfam" id="PF08450"/>
    </source>
</evidence>
<evidence type="ECO:0000256" key="1">
    <source>
        <dbReference type="ARBA" id="ARBA00022679"/>
    </source>
</evidence>
<keyword evidence="3" id="KW-0418">Kinase</keyword>
<dbReference type="GO" id="GO:0005524">
    <property type="term" value="F:ATP binding"/>
    <property type="evidence" value="ECO:0007669"/>
    <property type="project" value="UniProtKB-KW"/>
</dbReference>
<dbReference type="GO" id="GO:0016774">
    <property type="term" value="F:phosphotransferase activity, carboxyl group as acceptor"/>
    <property type="evidence" value="ECO:0007669"/>
    <property type="project" value="InterPro"/>
</dbReference>
<dbReference type="GO" id="GO:0016301">
    <property type="term" value="F:kinase activity"/>
    <property type="evidence" value="ECO:0007669"/>
    <property type="project" value="UniProtKB-KW"/>
</dbReference>
<dbReference type="Gene3D" id="2.120.10.30">
    <property type="entry name" value="TolB, C-terminal domain"/>
    <property type="match status" value="1"/>
</dbReference>
<dbReference type="PROSITE" id="PS01076">
    <property type="entry name" value="ACETATE_KINASE_2"/>
    <property type="match status" value="1"/>
</dbReference>
<evidence type="ECO:0000256" key="2">
    <source>
        <dbReference type="ARBA" id="ARBA00022741"/>
    </source>
</evidence>
<keyword evidence="1" id="KW-0808">Transferase</keyword>
<keyword evidence="5" id="KW-0067">ATP-binding</keyword>
<dbReference type="SUPFAM" id="SSF63829">
    <property type="entry name" value="Calcium-dependent phosphotriesterase"/>
    <property type="match status" value="1"/>
</dbReference>
<evidence type="ECO:0000313" key="7">
    <source>
        <dbReference type="EMBL" id="SVB92290.1"/>
    </source>
</evidence>
<evidence type="ECO:0000256" key="5">
    <source>
        <dbReference type="ARBA" id="ARBA00022840"/>
    </source>
</evidence>
<keyword evidence="2" id="KW-0547">Nucleotide-binding</keyword>
<proteinExistence type="predicted"/>
<dbReference type="GO" id="GO:0016787">
    <property type="term" value="F:hydrolase activity"/>
    <property type="evidence" value="ECO:0007669"/>
    <property type="project" value="UniProtKB-KW"/>
</dbReference>
<dbReference type="InterPro" id="IPR051262">
    <property type="entry name" value="SMP-30/CGR1_Lactonase"/>
</dbReference>
<dbReference type="PANTHER" id="PTHR47572">
    <property type="entry name" value="LIPOPROTEIN-RELATED"/>
    <property type="match status" value="1"/>
</dbReference>
<protein>
    <recommendedName>
        <fullName evidence="6">SMP-30/Gluconolactonase/LRE-like region domain-containing protein</fullName>
    </recommendedName>
</protein>
<keyword evidence="4" id="KW-0378">Hydrolase</keyword>
<accession>A0A382HY58</accession>
<dbReference type="InterPro" id="IPR023865">
    <property type="entry name" value="Aliphatic_acid_kinase_CS"/>
</dbReference>
<evidence type="ECO:0000256" key="4">
    <source>
        <dbReference type="ARBA" id="ARBA00022801"/>
    </source>
</evidence>